<evidence type="ECO:0000256" key="1">
    <source>
        <dbReference type="SAM" id="MobiDB-lite"/>
    </source>
</evidence>
<keyword evidence="4" id="KW-1185">Reference proteome</keyword>
<evidence type="ECO:0000313" key="3">
    <source>
        <dbReference type="EMBL" id="RYU08789.1"/>
    </source>
</evidence>
<accession>A0A4Q5IV58</accession>
<comment type="caution">
    <text evidence="3">The sequence shown here is derived from an EMBL/GenBank/DDBJ whole genome shotgun (WGS) entry which is preliminary data.</text>
</comment>
<feature type="region of interest" description="Disordered" evidence="1">
    <location>
        <begin position="70"/>
        <end position="93"/>
    </location>
</feature>
<dbReference type="Proteomes" id="UP000291189">
    <property type="component" value="Unassembled WGS sequence"/>
</dbReference>
<dbReference type="EMBL" id="SDPU01000038">
    <property type="protein sequence ID" value="RYU08789.1"/>
    <property type="molecule type" value="Genomic_DNA"/>
</dbReference>
<sequence length="442" mass="46575">MSAPVTPPGLEQRLTAALHARADLVTPDDLTTLLVPAAPRRRSRRTAVLAGLAAAAVVAGAVVAVPLLDDGRPERGPAPAGPTPSPSPDTVDGQAVDRLRVDVDGDGTPDDVRLVGADLEVALASGTTATWPVGAGARLLPWADVGTSRPGLVVLPAPGAEEGGAVVTWRDGTLTPIDAQGLLADRPGRVVWVDETRALHSGEYDAGVPDDERVLVQATSYHQVRGELLGTPVGEQCWDRLAEATPVACEQLPAMDADPSLMFPVVEDRYPVGEPHGQLSGDFEKVVLRRAGDEFELSYTWDGVESTAPVRTVVAPELLGSAIASSLDAPAVVVGYESGDSTRMQVYAPTSEGFRALDVADGRFLGDGFLAGSGGQYLHQRTWTSQRSGLWSAQQVSADEPDRYLVTRWTVDDTTLVPDDQGEACLDFSRNRRLPDATCGAS</sequence>
<evidence type="ECO:0000313" key="4">
    <source>
        <dbReference type="Proteomes" id="UP000291189"/>
    </source>
</evidence>
<protein>
    <submittedName>
        <fullName evidence="3">Uncharacterized protein</fullName>
    </submittedName>
</protein>
<reference evidence="3 4" key="1">
    <citation type="submission" date="2019-01" db="EMBL/GenBank/DDBJ databases">
        <title>Nocardioides guangzhouensis sp. nov., an actinobacterium isolated from soil.</title>
        <authorList>
            <person name="Fu Y."/>
            <person name="Cai Y."/>
            <person name="Lin Z."/>
            <person name="Chen P."/>
        </authorList>
    </citation>
    <scope>NUCLEOTIDE SEQUENCE [LARGE SCALE GENOMIC DNA]</scope>
    <source>
        <strain evidence="3 4">NBRC 105384</strain>
    </source>
</reference>
<keyword evidence="2" id="KW-1133">Transmembrane helix</keyword>
<proteinExistence type="predicted"/>
<evidence type="ECO:0000256" key="2">
    <source>
        <dbReference type="SAM" id="Phobius"/>
    </source>
</evidence>
<gene>
    <name evidence="3" type="ORF">ETU37_22855</name>
</gene>
<name>A0A4Q5IV58_9ACTN</name>
<keyword evidence="2" id="KW-0472">Membrane</keyword>
<dbReference type="RefSeq" id="WP_129989790.1">
    <property type="nucleotide sequence ID" value="NZ_SDPU01000038.1"/>
</dbReference>
<dbReference type="AlphaFoldDB" id="A0A4Q5IV58"/>
<dbReference type="OrthoDB" id="3759692at2"/>
<organism evidence="3 4">
    <name type="scientific">Nocardioides iriomotensis</name>
    <dbReference type="NCBI Taxonomy" id="715784"/>
    <lineage>
        <taxon>Bacteria</taxon>
        <taxon>Bacillati</taxon>
        <taxon>Actinomycetota</taxon>
        <taxon>Actinomycetes</taxon>
        <taxon>Propionibacteriales</taxon>
        <taxon>Nocardioidaceae</taxon>
        <taxon>Nocardioides</taxon>
    </lineage>
</organism>
<feature type="transmembrane region" description="Helical" evidence="2">
    <location>
        <begin position="47"/>
        <end position="68"/>
    </location>
</feature>
<keyword evidence="2" id="KW-0812">Transmembrane</keyword>